<dbReference type="EMBL" id="JAINVZ010000034">
    <property type="protein sequence ID" value="MBY8889050.1"/>
    <property type="molecule type" value="Genomic_DNA"/>
</dbReference>
<proteinExistence type="predicted"/>
<accession>A0ABS7R3B8</accession>
<comment type="caution">
    <text evidence="1">The sequence shown here is derived from an EMBL/GenBank/DDBJ whole genome shotgun (WGS) entry which is preliminary data.</text>
</comment>
<dbReference type="RefSeq" id="WP_222982047.1">
    <property type="nucleotide sequence ID" value="NZ_JAINVZ010000034.1"/>
</dbReference>
<evidence type="ECO:0000313" key="2">
    <source>
        <dbReference type="Proteomes" id="UP001198565"/>
    </source>
</evidence>
<dbReference type="Proteomes" id="UP001198565">
    <property type="component" value="Unassembled WGS sequence"/>
</dbReference>
<sequence>MTARYHLRFQIHPSADVAADAGALAKECAEAGVAEVVLLIGAEEVHTGHLAGAAEDRWFETAAVAREVLVASGIEVSLNPWVTTGHTDRGRRDDLGFAPMVSPGGEVATTQASFACPRWRAWLRGHYGRFAELGFRVLWLEDDFRFHNHLPLDWGGGFEPLMLERLAVLAGEPVTRERAVAALTAPGPPHPLRAMLQQVWRDAQMEVATMVAREVAERSGGRSRLGLMSSRLGPASVEGRDWAALFDALTSDGLPPVHRPHFAPYTDAPGRELSYSVWMLEAQRHLRPAGVDSEPEIENWPHTAWSKSDTQTWSEMVATQLAGSDALLLNVHPTYGGRAERYPAVGAMLRRSRPALDWIARRRSAEADALGVGLPFRQDTAARIRTGGAARGNGLLVDPALGAPPADRALDELAADPQPAADFLLRYGIPVTPRPAPVQALFGAAAWAFDDEEVRRMLSGGLLLDGVAAAVLDERGFGRWTGVRVTETVAREQDAEPGPYAMERVTAQAAHAGVSEGTGLSVNLQPALARLEPLDGATVWTRVVTADGAHWGAGRCGFVNDLGGRVMVLAATRPQDLARDDDGQRLAHAMVRFLEAAHPRLPLVSGGPYLIPHLTQHQDGVHRLAVANGSADPAAVRVDFPAPPDEVHATLLTPLAEPVPAGSRLDGEPPVPHRGWLVIEW</sequence>
<reference evidence="1 2" key="1">
    <citation type="submission" date="2021-08" db="EMBL/GenBank/DDBJ databases">
        <title>Streptomyces sp. PTM05 isolated from lichen.</title>
        <authorList>
            <person name="Somphong A."/>
            <person name="Phongsopitanun W."/>
            <person name="Tanasupawat S."/>
        </authorList>
    </citation>
    <scope>NUCLEOTIDE SEQUENCE [LARGE SCALE GENOMIC DNA]</scope>
    <source>
        <strain evidence="1 2">Ptm05</strain>
    </source>
</reference>
<gene>
    <name evidence="1" type="ORF">K7472_30020</name>
</gene>
<keyword evidence="2" id="KW-1185">Reference proteome</keyword>
<evidence type="ECO:0000313" key="1">
    <source>
        <dbReference type="EMBL" id="MBY8889050.1"/>
    </source>
</evidence>
<name>A0ABS7R3B8_9ACTN</name>
<protein>
    <submittedName>
        <fullName evidence="1">Uncharacterized protein</fullName>
    </submittedName>
</protein>
<organism evidence="1 2">
    <name type="scientific">Streptantibioticus parmotrematis</name>
    <dbReference type="NCBI Taxonomy" id="2873249"/>
    <lineage>
        <taxon>Bacteria</taxon>
        <taxon>Bacillati</taxon>
        <taxon>Actinomycetota</taxon>
        <taxon>Actinomycetes</taxon>
        <taxon>Kitasatosporales</taxon>
        <taxon>Streptomycetaceae</taxon>
        <taxon>Streptantibioticus</taxon>
    </lineage>
</organism>